<dbReference type="InterPro" id="IPR021858">
    <property type="entry name" value="Fun_TF"/>
</dbReference>
<sequence>MVKIRDMTICQNCRSRKIGCNGQKPSCLQCTHTGRECSYPLDFIFVTKTTAKGSKDAIKQLKPQTNSPTGIFLSLQSQSNMSFELSKTLSNPVQDMVLLIMKSFMPEVEILTFPQNKQTQPRICGGWVEVLPMISIGGQGQALPSAISCLAASISSLRQNAYSDCTVSLEKYGSAIRLLKREIEQPRKEILSRDEVAAAIMCLTLTEAILPSSSTSWLRHVDGVGEWMRLWGPESFSLGARHKLFTGFRPLLVLKDFMSRKASFLSTEDWKRLPFESEEATMMQRLLSEASGIPTILELIDTLEHGPPSVSSFIAEQAIALLTTSYNNLEGWGEPLNADPSTGFFCWRTISNSPWALGGYNIWFPSVSAANLSMHLWAFKRQFSTPGSPGTLWATFNPLSPQNGLSDLRDGWGSQCGTMETESRYTDKESLAGA</sequence>
<name>A0A8K0S898_9HYPO</name>
<dbReference type="AlphaFoldDB" id="A0A8K0S898"/>
<comment type="caution">
    <text evidence="3">The sequence shown here is derived from an EMBL/GenBank/DDBJ whole genome shotgun (WGS) entry which is preliminary data.</text>
</comment>
<dbReference type="InterPro" id="IPR001138">
    <property type="entry name" value="Zn2Cys6_DnaBD"/>
</dbReference>
<organism evidence="3 4">
    <name type="scientific">Fusarium tricinctum</name>
    <dbReference type="NCBI Taxonomy" id="61284"/>
    <lineage>
        <taxon>Eukaryota</taxon>
        <taxon>Fungi</taxon>
        <taxon>Dikarya</taxon>
        <taxon>Ascomycota</taxon>
        <taxon>Pezizomycotina</taxon>
        <taxon>Sordariomycetes</taxon>
        <taxon>Hypocreomycetidae</taxon>
        <taxon>Hypocreales</taxon>
        <taxon>Nectriaceae</taxon>
        <taxon>Fusarium</taxon>
        <taxon>Fusarium tricinctum species complex</taxon>
    </lineage>
</organism>
<dbReference type="PROSITE" id="PS50048">
    <property type="entry name" value="ZN2_CY6_FUNGAL_2"/>
    <property type="match status" value="1"/>
</dbReference>
<dbReference type="Pfam" id="PF00172">
    <property type="entry name" value="Zn_clus"/>
    <property type="match status" value="1"/>
</dbReference>
<dbReference type="OrthoDB" id="4491390at2759"/>
<dbReference type="GO" id="GO:0008270">
    <property type="term" value="F:zinc ion binding"/>
    <property type="evidence" value="ECO:0007669"/>
    <property type="project" value="InterPro"/>
</dbReference>
<dbReference type="Pfam" id="PF11951">
    <property type="entry name" value="Fungal_trans_2"/>
    <property type="match status" value="1"/>
</dbReference>
<evidence type="ECO:0000259" key="2">
    <source>
        <dbReference type="PROSITE" id="PS50048"/>
    </source>
</evidence>
<dbReference type="InterPro" id="IPR036864">
    <property type="entry name" value="Zn2-C6_fun-type_DNA-bd_sf"/>
</dbReference>
<evidence type="ECO:0000313" key="4">
    <source>
        <dbReference type="Proteomes" id="UP000813427"/>
    </source>
</evidence>
<dbReference type="GO" id="GO:0000981">
    <property type="term" value="F:DNA-binding transcription factor activity, RNA polymerase II-specific"/>
    <property type="evidence" value="ECO:0007669"/>
    <property type="project" value="InterPro"/>
</dbReference>
<dbReference type="SUPFAM" id="SSF57701">
    <property type="entry name" value="Zn2/Cys6 DNA-binding domain"/>
    <property type="match status" value="1"/>
</dbReference>
<evidence type="ECO:0000313" key="3">
    <source>
        <dbReference type="EMBL" id="KAH7261624.1"/>
    </source>
</evidence>
<protein>
    <recommendedName>
        <fullName evidence="2">Zn(2)-C6 fungal-type domain-containing protein</fullName>
    </recommendedName>
</protein>
<proteinExistence type="predicted"/>
<dbReference type="Proteomes" id="UP000813427">
    <property type="component" value="Unassembled WGS sequence"/>
</dbReference>
<dbReference type="EMBL" id="JAGPXF010000001">
    <property type="protein sequence ID" value="KAH7261624.1"/>
    <property type="molecule type" value="Genomic_DNA"/>
</dbReference>
<keyword evidence="1" id="KW-0539">Nucleus</keyword>
<accession>A0A8K0S898</accession>
<evidence type="ECO:0000256" key="1">
    <source>
        <dbReference type="ARBA" id="ARBA00023242"/>
    </source>
</evidence>
<feature type="domain" description="Zn(2)-C6 fungal-type" evidence="2">
    <location>
        <begin position="9"/>
        <end position="39"/>
    </location>
</feature>
<reference evidence="3" key="1">
    <citation type="journal article" date="2021" name="Nat. Commun.">
        <title>Genetic determinants of endophytism in the Arabidopsis root mycobiome.</title>
        <authorList>
            <person name="Mesny F."/>
            <person name="Miyauchi S."/>
            <person name="Thiergart T."/>
            <person name="Pickel B."/>
            <person name="Atanasova L."/>
            <person name="Karlsson M."/>
            <person name="Huettel B."/>
            <person name="Barry K.W."/>
            <person name="Haridas S."/>
            <person name="Chen C."/>
            <person name="Bauer D."/>
            <person name="Andreopoulos W."/>
            <person name="Pangilinan J."/>
            <person name="LaButti K."/>
            <person name="Riley R."/>
            <person name="Lipzen A."/>
            <person name="Clum A."/>
            <person name="Drula E."/>
            <person name="Henrissat B."/>
            <person name="Kohler A."/>
            <person name="Grigoriev I.V."/>
            <person name="Martin F.M."/>
            <person name="Hacquard S."/>
        </authorList>
    </citation>
    <scope>NUCLEOTIDE SEQUENCE</scope>
    <source>
        <strain evidence="3">MPI-SDFR-AT-0068</strain>
    </source>
</reference>
<dbReference type="PANTHER" id="PTHR38111">
    <property type="entry name" value="ZN(2)-C6 FUNGAL-TYPE DOMAIN-CONTAINING PROTEIN-RELATED"/>
    <property type="match status" value="1"/>
</dbReference>
<dbReference type="PANTHER" id="PTHR38111:SF9">
    <property type="entry name" value="ZN(2)-C6 FUNGAL-TYPE DOMAIN-CONTAINING PROTEIN"/>
    <property type="match status" value="1"/>
</dbReference>
<dbReference type="SMART" id="SM00066">
    <property type="entry name" value="GAL4"/>
    <property type="match status" value="1"/>
</dbReference>
<keyword evidence="4" id="KW-1185">Reference proteome</keyword>
<dbReference type="InterPro" id="IPR053178">
    <property type="entry name" value="Osmoadaptation_assoc"/>
</dbReference>
<dbReference type="CDD" id="cd00067">
    <property type="entry name" value="GAL4"/>
    <property type="match status" value="1"/>
</dbReference>
<dbReference type="Gene3D" id="4.10.240.10">
    <property type="entry name" value="Zn(2)-C6 fungal-type DNA-binding domain"/>
    <property type="match status" value="1"/>
</dbReference>
<gene>
    <name evidence="3" type="ORF">BKA59DRAFT_550098</name>
</gene>